<dbReference type="EMBL" id="JBHSZG010000001">
    <property type="protein sequence ID" value="MFC7135650.1"/>
    <property type="molecule type" value="Genomic_DNA"/>
</dbReference>
<accession>A0ABD5XPT1</accession>
<organism evidence="2 3">
    <name type="scientific">Halobaculum litoreum</name>
    <dbReference type="NCBI Taxonomy" id="3031998"/>
    <lineage>
        <taxon>Archaea</taxon>
        <taxon>Methanobacteriati</taxon>
        <taxon>Methanobacteriota</taxon>
        <taxon>Stenosarchaea group</taxon>
        <taxon>Halobacteria</taxon>
        <taxon>Halobacteriales</taxon>
        <taxon>Haloferacaceae</taxon>
        <taxon>Halobaculum</taxon>
    </lineage>
</organism>
<evidence type="ECO:0000256" key="1">
    <source>
        <dbReference type="SAM" id="MobiDB-lite"/>
    </source>
</evidence>
<gene>
    <name evidence="2" type="ORF">ACFQRB_01650</name>
</gene>
<feature type="compositionally biased region" description="Basic and acidic residues" evidence="1">
    <location>
        <begin position="28"/>
        <end position="41"/>
    </location>
</feature>
<feature type="region of interest" description="Disordered" evidence="1">
    <location>
        <begin position="1"/>
        <end position="61"/>
    </location>
</feature>
<dbReference type="Proteomes" id="UP001596368">
    <property type="component" value="Unassembled WGS sequence"/>
</dbReference>
<evidence type="ECO:0000313" key="3">
    <source>
        <dbReference type="Proteomes" id="UP001596368"/>
    </source>
</evidence>
<protein>
    <submittedName>
        <fullName evidence="2">Uncharacterized protein</fullName>
    </submittedName>
</protein>
<reference evidence="2 3" key="1">
    <citation type="journal article" date="2019" name="Int. J. Syst. Evol. Microbiol.">
        <title>The Global Catalogue of Microorganisms (GCM) 10K type strain sequencing project: providing services to taxonomists for standard genome sequencing and annotation.</title>
        <authorList>
            <consortium name="The Broad Institute Genomics Platform"/>
            <consortium name="The Broad Institute Genome Sequencing Center for Infectious Disease"/>
            <person name="Wu L."/>
            <person name="Ma J."/>
        </authorList>
    </citation>
    <scope>NUCLEOTIDE SEQUENCE [LARGE SCALE GENOMIC DNA]</scope>
    <source>
        <strain evidence="2 3">DT92</strain>
    </source>
</reference>
<dbReference type="GeneID" id="81123069"/>
<keyword evidence="3" id="KW-1185">Reference proteome</keyword>
<sequence>MRARTGTAPTDGVTGNRAGAAGAGRHRSGSDREADAGHRETAPPSADLPIEHAEPPADGVGDVAAEALGASVTPARLRGDERGLPSVAGALPDYDQPHHLVRLRAAEPVAGDTDPGLRGDAAAAFTDTAVLVVVDGDDGGRLSVPYDSLTAVGRRGDAVVLDAGATAYRLLLPRAHDEDAAVEAAVSFLERELR</sequence>
<name>A0ABD5XPT1_9EURY</name>
<evidence type="ECO:0000313" key="2">
    <source>
        <dbReference type="EMBL" id="MFC7135650.1"/>
    </source>
</evidence>
<comment type="caution">
    <text evidence="2">The sequence shown here is derived from an EMBL/GenBank/DDBJ whole genome shotgun (WGS) entry which is preliminary data.</text>
</comment>
<dbReference type="RefSeq" id="WP_284012990.1">
    <property type="nucleotide sequence ID" value="NZ_CP126156.1"/>
</dbReference>
<dbReference type="AlphaFoldDB" id="A0ABD5XPT1"/>
<proteinExistence type="predicted"/>